<comment type="similarity">
    <text evidence="1">Belongs to the iodothyronine deiodinase family.</text>
</comment>
<dbReference type="PANTHER" id="PTHR11781">
    <property type="entry name" value="IODOTHYRONINE DEIODINASE"/>
    <property type="match status" value="1"/>
</dbReference>
<keyword evidence="2" id="KW-0812">Transmembrane</keyword>
<name>C3YTG2_BRAFL</name>
<keyword evidence="1" id="KW-0712">Selenocysteine</keyword>
<keyword evidence="2" id="KW-0472">Membrane</keyword>
<proteinExistence type="inferred from homology"/>
<keyword evidence="1" id="KW-0560">Oxidoreductase</keyword>
<dbReference type="Pfam" id="PF00837">
    <property type="entry name" value="T4_deiodinase"/>
    <property type="match status" value="1"/>
</dbReference>
<evidence type="ECO:0000256" key="2">
    <source>
        <dbReference type="SAM" id="Phobius"/>
    </source>
</evidence>
<dbReference type="PANTHER" id="PTHR11781:SF22">
    <property type="entry name" value="TYPE I IODOTHYRONINE DEIODINASE"/>
    <property type="match status" value="1"/>
</dbReference>
<comment type="function">
    <text evidence="1">Responsible for the deiodination of T4 (3,5,3',5'-tetraiodothyronine).</text>
</comment>
<sequence length="237" mass="27116">MAAPGFCRTLFSYTWFLVSWTFQVIFLRILGVISPAKQRQILVKVAKATQFWDSQLQFDDYADTFLSFTAYLDVCWAVWHDVTSAVRVGSRAPLCDVIELETGTSRHLLEFENAVDTMDNAVAKTYACYPDRLFVILDGRVAYRGGLGPEGYHLDEVRHWLRNFSVRQRRLAYQQQTAGQLDRGQKCILLTGLLKFYIFETTASHYPDARGDSTEDVRFLATGRASSRTMTTEVKHQ</sequence>
<dbReference type="InterPro" id="IPR000643">
    <property type="entry name" value="Iodothyronine_deiodinase"/>
</dbReference>
<dbReference type="Gene3D" id="3.40.30.10">
    <property type="entry name" value="Glutaredoxin"/>
    <property type="match status" value="1"/>
</dbReference>
<feature type="transmembrane region" description="Helical" evidence="2">
    <location>
        <begin position="12"/>
        <end position="30"/>
    </location>
</feature>
<dbReference type="GO" id="GO:0004800">
    <property type="term" value="F:thyroxine 5'-deiodinase activity"/>
    <property type="evidence" value="ECO:0007669"/>
    <property type="project" value="InterPro"/>
</dbReference>
<evidence type="ECO:0000256" key="1">
    <source>
        <dbReference type="RuleBase" id="RU000676"/>
    </source>
</evidence>
<dbReference type="InParanoid" id="C3YTG2"/>
<gene>
    <name evidence="3" type="ORF">BRAFLDRAFT_70110</name>
</gene>
<evidence type="ECO:0000313" key="3">
    <source>
        <dbReference type="EMBL" id="EEN56529.1"/>
    </source>
</evidence>
<keyword evidence="1" id="KW-0893">Thyroid hormones biosynthesis</keyword>
<dbReference type="AlphaFoldDB" id="C3YTG2"/>
<dbReference type="GO" id="GO:0042446">
    <property type="term" value="P:hormone biosynthetic process"/>
    <property type="evidence" value="ECO:0007669"/>
    <property type="project" value="UniProtKB-KW"/>
</dbReference>
<keyword evidence="2" id="KW-1133">Transmembrane helix</keyword>
<organism>
    <name type="scientific">Branchiostoma floridae</name>
    <name type="common">Florida lancelet</name>
    <name type="synonym">Amphioxus</name>
    <dbReference type="NCBI Taxonomy" id="7739"/>
    <lineage>
        <taxon>Eukaryota</taxon>
        <taxon>Metazoa</taxon>
        <taxon>Chordata</taxon>
        <taxon>Cephalochordata</taxon>
        <taxon>Leptocardii</taxon>
        <taxon>Amphioxiformes</taxon>
        <taxon>Branchiostomatidae</taxon>
        <taxon>Branchiostoma</taxon>
    </lineage>
</organism>
<dbReference type="EMBL" id="GG666551">
    <property type="protein sequence ID" value="EEN56529.1"/>
    <property type="molecule type" value="Genomic_DNA"/>
</dbReference>
<protein>
    <recommendedName>
        <fullName evidence="1">Iodothyronine deiodinase</fullName>
    </recommendedName>
</protein>
<accession>C3YTG2</accession>
<reference evidence="3" key="1">
    <citation type="journal article" date="2008" name="Nature">
        <title>The amphioxus genome and the evolution of the chordate karyotype.</title>
        <authorList>
            <consortium name="US DOE Joint Genome Institute (JGI-PGF)"/>
            <person name="Putnam N.H."/>
            <person name="Butts T."/>
            <person name="Ferrier D.E.K."/>
            <person name="Furlong R.F."/>
            <person name="Hellsten U."/>
            <person name="Kawashima T."/>
            <person name="Robinson-Rechavi M."/>
            <person name="Shoguchi E."/>
            <person name="Terry A."/>
            <person name="Yu J.-K."/>
            <person name="Benito-Gutierrez E.L."/>
            <person name="Dubchak I."/>
            <person name="Garcia-Fernandez J."/>
            <person name="Gibson-Brown J.J."/>
            <person name="Grigoriev I.V."/>
            <person name="Horton A.C."/>
            <person name="de Jong P.J."/>
            <person name="Jurka J."/>
            <person name="Kapitonov V.V."/>
            <person name="Kohara Y."/>
            <person name="Kuroki Y."/>
            <person name="Lindquist E."/>
            <person name="Lucas S."/>
            <person name="Osoegawa K."/>
            <person name="Pennacchio L.A."/>
            <person name="Salamov A.A."/>
            <person name="Satou Y."/>
            <person name="Sauka-Spengler T."/>
            <person name="Schmutz J."/>
            <person name="Shin-I T."/>
            <person name="Toyoda A."/>
            <person name="Bronner-Fraser M."/>
            <person name="Fujiyama A."/>
            <person name="Holland L.Z."/>
            <person name="Holland P.W.H."/>
            <person name="Satoh N."/>
            <person name="Rokhsar D.S."/>
        </authorList>
    </citation>
    <scope>NUCLEOTIDE SEQUENCE [LARGE SCALE GENOMIC DNA]</scope>
    <source>
        <strain evidence="3">S238N-H82</strain>
        <tissue evidence="3">Testes</tissue>
    </source>
</reference>